<comment type="caution">
    <text evidence="11">The sequence shown here is derived from an EMBL/GenBank/DDBJ whole genome shotgun (WGS) entry which is preliminary data.</text>
</comment>
<evidence type="ECO:0000256" key="2">
    <source>
        <dbReference type="ARBA" id="ARBA00009995"/>
    </source>
</evidence>
<evidence type="ECO:0000256" key="1">
    <source>
        <dbReference type="ARBA" id="ARBA00004935"/>
    </source>
</evidence>
<evidence type="ECO:0000313" key="11">
    <source>
        <dbReference type="EMBL" id="KAJ8765620.1"/>
    </source>
</evidence>
<comment type="catalytic activity">
    <reaction evidence="7">
        <text>2-hydroxy-2-methylpropanenitrile + UDP-alpha-D-glucose = linamarin + UDP + H(+)</text>
        <dbReference type="Rhea" id="RHEA:20009"/>
        <dbReference type="ChEBI" id="CHEBI:15348"/>
        <dbReference type="ChEBI" id="CHEBI:15378"/>
        <dbReference type="ChEBI" id="CHEBI:16441"/>
        <dbReference type="ChEBI" id="CHEBI:58223"/>
        <dbReference type="ChEBI" id="CHEBI:58885"/>
        <dbReference type="EC" id="2.4.1.63"/>
    </reaction>
</comment>
<dbReference type="PANTHER" id="PTHR11926:SF1365">
    <property type="entry name" value="GLYCOSYLTRANSFERASE"/>
    <property type="match status" value="1"/>
</dbReference>
<evidence type="ECO:0000256" key="4">
    <source>
        <dbReference type="ARBA" id="ARBA00022679"/>
    </source>
</evidence>
<comment type="pathway">
    <text evidence="1">Pigment biosynthesis; anthocyanin biosynthesis.</text>
</comment>
<dbReference type="FunFam" id="3.40.50.2000:FF:000055">
    <property type="entry name" value="Glycosyltransferase"/>
    <property type="match status" value="1"/>
</dbReference>
<evidence type="ECO:0000256" key="10">
    <source>
        <dbReference type="RuleBase" id="RU362057"/>
    </source>
</evidence>
<evidence type="ECO:0000256" key="9">
    <source>
        <dbReference type="RuleBase" id="RU003718"/>
    </source>
</evidence>
<dbReference type="PANTHER" id="PTHR11926">
    <property type="entry name" value="GLUCOSYL/GLUCURONOSYL TRANSFERASES"/>
    <property type="match status" value="1"/>
</dbReference>
<keyword evidence="4 9" id="KW-0808">Transferase</keyword>
<organism evidence="11 12">
    <name type="scientific">Erythroxylum novogranatense</name>
    <dbReference type="NCBI Taxonomy" id="1862640"/>
    <lineage>
        <taxon>Eukaryota</taxon>
        <taxon>Viridiplantae</taxon>
        <taxon>Streptophyta</taxon>
        <taxon>Embryophyta</taxon>
        <taxon>Tracheophyta</taxon>
        <taxon>Spermatophyta</taxon>
        <taxon>Magnoliopsida</taxon>
        <taxon>eudicotyledons</taxon>
        <taxon>Gunneridae</taxon>
        <taxon>Pentapetalae</taxon>
        <taxon>rosids</taxon>
        <taxon>fabids</taxon>
        <taxon>Malpighiales</taxon>
        <taxon>Erythroxylaceae</taxon>
        <taxon>Erythroxylum</taxon>
    </lineage>
</organism>
<dbReference type="FunFam" id="3.40.50.2000:FF:000027">
    <property type="entry name" value="Glycosyltransferase"/>
    <property type="match status" value="1"/>
</dbReference>
<dbReference type="CDD" id="cd03784">
    <property type="entry name" value="GT1_Gtf-like"/>
    <property type="match status" value="1"/>
</dbReference>
<sequence length="491" mass="55274">MNSLGVHKPHAVCLPYPAQGHVGPLMRLAKLLHWRGFHITFVNTEYNYRRLLRSGGPDAVKGLPDFRFEAIPDGLPPSDCDASQDVPTLCDATRKNFLRPFKELLVKLNSNPELPQVTCVISDGVMTFGIEAAKDLGIHQVVFWTASTCSFMGYLHFVELVKRDMVPKGQSFLFDGTGDAPIDWIPGMSNIRLRDMPSFINGNNDELMFDFLGSQAQNCLKSSAILFNTFDELEQEVLDAVVATKFPNIYTVGPLPLMERHIPRYDSKSLRSCLWKEDMYCLEWLDQRAPNSVLYVNYGSLAMMTAEDLREFAWGLADSKQPFLWIIRSDIVKGDSASLPEGFLMEIKDRGLLTSWCAQEQVLVHPSVGAFLTHCGWNSTVETISYGVPVICWPFFADQQTNSRYACTTWGIGMEVNPDVKREEVADLVREMMEGDDGKRMRKKALEWKKKAEEATDIGGSSYIGFDRLIREALTCGPKLPQSNGFIEIPK</sequence>
<comment type="catalytic activity">
    <reaction evidence="6">
        <text>an anthocyanidin + UDP-alpha-D-glucose + H(+) = an anthocyanidin 3-O-beta-D-glucoside + UDP</text>
        <dbReference type="Rhea" id="RHEA:20093"/>
        <dbReference type="ChEBI" id="CHEBI:15378"/>
        <dbReference type="ChEBI" id="CHEBI:16307"/>
        <dbReference type="ChEBI" id="CHEBI:58223"/>
        <dbReference type="ChEBI" id="CHEBI:58885"/>
        <dbReference type="ChEBI" id="CHEBI:143576"/>
        <dbReference type="EC" id="2.4.1.115"/>
    </reaction>
</comment>
<evidence type="ECO:0000256" key="3">
    <source>
        <dbReference type="ARBA" id="ARBA00022676"/>
    </source>
</evidence>
<evidence type="ECO:0000256" key="8">
    <source>
        <dbReference type="ARBA" id="ARBA00056778"/>
    </source>
</evidence>
<dbReference type="Gene3D" id="3.40.50.2000">
    <property type="entry name" value="Glycogen Phosphorylase B"/>
    <property type="match status" value="2"/>
</dbReference>
<dbReference type="GO" id="GO:0080044">
    <property type="term" value="F:quercetin 7-O-glucosyltransferase activity"/>
    <property type="evidence" value="ECO:0007669"/>
    <property type="project" value="TreeGrafter"/>
</dbReference>
<keyword evidence="5" id="KW-0611">Plant defense</keyword>
<dbReference type="PROSITE" id="PS00375">
    <property type="entry name" value="UDPGT"/>
    <property type="match status" value="1"/>
</dbReference>
<reference evidence="11 12" key="1">
    <citation type="submission" date="2021-09" db="EMBL/GenBank/DDBJ databases">
        <title>Genomic insights and catalytic innovation underlie evolution of tropane alkaloids biosynthesis.</title>
        <authorList>
            <person name="Wang Y.-J."/>
            <person name="Tian T."/>
            <person name="Huang J.-P."/>
            <person name="Huang S.-X."/>
        </authorList>
    </citation>
    <scope>NUCLEOTIDE SEQUENCE [LARGE SCALE GENOMIC DNA]</scope>
    <source>
        <strain evidence="11">KIB-2018</strain>
        <tissue evidence="11">Leaf</tissue>
    </source>
</reference>
<dbReference type="GO" id="GO:0047213">
    <property type="term" value="F:anthocyanidin 3-O-glucosyltransferase activity"/>
    <property type="evidence" value="ECO:0007669"/>
    <property type="project" value="UniProtKB-EC"/>
</dbReference>
<gene>
    <name evidence="11" type="ORF">K2173_014742</name>
</gene>
<accession>A0AAV8TH81</accession>
<dbReference type="SUPFAM" id="SSF53756">
    <property type="entry name" value="UDP-Glycosyltransferase/glycogen phosphorylase"/>
    <property type="match status" value="1"/>
</dbReference>
<keyword evidence="12" id="KW-1185">Reference proteome</keyword>
<protein>
    <recommendedName>
        <fullName evidence="10">Glycosyltransferase</fullName>
        <ecNumber evidence="10">2.4.1.-</ecNumber>
    </recommendedName>
</protein>
<evidence type="ECO:0000256" key="7">
    <source>
        <dbReference type="ARBA" id="ARBA00052877"/>
    </source>
</evidence>
<comment type="function">
    <text evidence="8">UDP-glucosyltransferase catalyzing in planta synthesis of cyanogenic glucosides. Able to glucosylate acetone cyanohydrin and 2-hydroxy-2-methylbutyronitrile, forming linamarin and lotaustralin. Also accepts, to some extent, a wide range of potential acceptor substrates, including simple alcohols, flavonoids, isoflavonoids and other hydroxynitriles such as p-hydroxymandelonitrile, mandelonitrile, (E)-4-hydroxy-2-methylbut-2-enenitrile and (E)- 2-(hydroxymethyl)but-2-enenitrile.</text>
</comment>
<dbReference type="GO" id="GO:0080043">
    <property type="term" value="F:quercetin 3-O-glucosyltransferase activity"/>
    <property type="evidence" value="ECO:0007669"/>
    <property type="project" value="TreeGrafter"/>
</dbReference>
<dbReference type="GO" id="GO:0006952">
    <property type="term" value="P:defense response"/>
    <property type="evidence" value="ECO:0007669"/>
    <property type="project" value="UniProtKB-KW"/>
</dbReference>
<evidence type="ECO:0000256" key="5">
    <source>
        <dbReference type="ARBA" id="ARBA00022821"/>
    </source>
</evidence>
<dbReference type="AlphaFoldDB" id="A0AAV8TH81"/>
<name>A0AAV8TH81_9ROSI</name>
<dbReference type="InterPro" id="IPR002213">
    <property type="entry name" value="UDP_glucos_trans"/>
</dbReference>
<comment type="similarity">
    <text evidence="2 9">Belongs to the UDP-glycosyltransferase family.</text>
</comment>
<keyword evidence="3 9" id="KW-0328">Glycosyltransferase</keyword>
<proteinExistence type="inferred from homology"/>
<evidence type="ECO:0000256" key="6">
    <source>
        <dbReference type="ARBA" id="ARBA00047606"/>
    </source>
</evidence>
<dbReference type="EC" id="2.4.1.-" evidence="10"/>
<evidence type="ECO:0000313" key="12">
    <source>
        <dbReference type="Proteomes" id="UP001159364"/>
    </source>
</evidence>
<dbReference type="Proteomes" id="UP001159364">
    <property type="component" value="Linkage Group LG05"/>
</dbReference>
<dbReference type="GO" id="GO:0050057">
    <property type="term" value="F:linamarin synthase activity"/>
    <property type="evidence" value="ECO:0007669"/>
    <property type="project" value="UniProtKB-EC"/>
</dbReference>
<dbReference type="InterPro" id="IPR035595">
    <property type="entry name" value="UDP_glycos_trans_CS"/>
</dbReference>
<dbReference type="EMBL" id="JAIWQS010000005">
    <property type="protein sequence ID" value="KAJ8765620.1"/>
    <property type="molecule type" value="Genomic_DNA"/>
</dbReference>
<dbReference type="Pfam" id="PF00201">
    <property type="entry name" value="UDPGT"/>
    <property type="match status" value="1"/>
</dbReference>